<accession>A0A084SUC2</accession>
<sequence>MEPSVDSREYRVVFFCPTSSAQLEHIEAPVRRVLTRISAPPAELAPLEAAGTLGEAGWRVYLVRSMTERSAAHALAAHVTEAASAIATELDTEVLGLYVDVGSDSARICRCLPEESPETFAGRRRNVLDRTAEWLDVNPASLSALFQLGLDSDDEMDAEDRFVESKLREARELMQRYRQGK</sequence>
<evidence type="ECO:0000313" key="2">
    <source>
        <dbReference type="Proteomes" id="UP000028547"/>
    </source>
</evidence>
<protein>
    <submittedName>
        <fullName evidence="1">Uncharacterized protein</fullName>
    </submittedName>
</protein>
<comment type="caution">
    <text evidence="1">The sequence shown here is derived from an EMBL/GenBank/DDBJ whole genome shotgun (WGS) entry which is preliminary data.</text>
</comment>
<evidence type="ECO:0000313" key="1">
    <source>
        <dbReference type="EMBL" id="KFA92057.1"/>
    </source>
</evidence>
<dbReference type="AlphaFoldDB" id="A0A084SUC2"/>
<proteinExistence type="predicted"/>
<dbReference type="RefSeq" id="WP_043395881.1">
    <property type="nucleotide sequence ID" value="NZ_JPMI01000109.1"/>
</dbReference>
<dbReference type="EMBL" id="JPMI01000109">
    <property type="protein sequence ID" value="KFA92057.1"/>
    <property type="molecule type" value="Genomic_DNA"/>
</dbReference>
<dbReference type="Proteomes" id="UP000028547">
    <property type="component" value="Unassembled WGS sequence"/>
</dbReference>
<reference evidence="1 2" key="1">
    <citation type="submission" date="2014-07" db="EMBL/GenBank/DDBJ databases">
        <title>Draft Genome Sequence of Gephyronic Acid Producer, Cystobacter violaceus Strain Cb vi76.</title>
        <authorList>
            <person name="Stevens D.C."/>
            <person name="Young J."/>
            <person name="Carmichael R."/>
            <person name="Tan J."/>
            <person name="Taylor R.E."/>
        </authorList>
    </citation>
    <scope>NUCLEOTIDE SEQUENCE [LARGE SCALE GENOMIC DNA]</scope>
    <source>
        <strain evidence="1 2">Cb vi76</strain>
    </source>
</reference>
<name>A0A084SUC2_9BACT</name>
<organism evidence="1 2">
    <name type="scientific">Archangium violaceum Cb vi76</name>
    <dbReference type="NCBI Taxonomy" id="1406225"/>
    <lineage>
        <taxon>Bacteria</taxon>
        <taxon>Pseudomonadati</taxon>
        <taxon>Myxococcota</taxon>
        <taxon>Myxococcia</taxon>
        <taxon>Myxococcales</taxon>
        <taxon>Cystobacterineae</taxon>
        <taxon>Archangiaceae</taxon>
        <taxon>Archangium</taxon>
    </lineage>
</organism>
<gene>
    <name evidence="1" type="ORF">Q664_17205</name>
</gene>